<name>A0AAN6Z943_9PEZI</name>
<dbReference type="Proteomes" id="UP001302602">
    <property type="component" value="Unassembled WGS sequence"/>
</dbReference>
<gene>
    <name evidence="1" type="ORF">N657DRAFT_639352</name>
</gene>
<evidence type="ECO:0000313" key="2">
    <source>
        <dbReference type="Proteomes" id="UP001302602"/>
    </source>
</evidence>
<comment type="caution">
    <text evidence="1">The sequence shown here is derived from an EMBL/GenBank/DDBJ whole genome shotgun (WGS) entry which is preliminary data.</text>
</comment>
<dbReference type="GeneID" id="87828529"/>
<reference evidence="1" key="1">
    <citation type="journal article" date="2023" name="Mol. Phylogenet. Evol.">
        <title>Genome-scale phylogeny and comparative genomics of the fungal order Sordariales.</title>
        <authorList>
            <person name="Hensen N."/>
            <person name="Bonometti L."/>
            <person name="Westerberg I."/>
            <person name="Brannstrom I.O."/>
            <person name="Guillou S."/>
            <person name="Cros-Aarteil S."/>
            <person name="Calhoun S."/>
            <person name="Haridas S."/>
            <person name="Kuo A."/>
            <person name="Mondo S."/>
            <person name="Pangilinan J."/>
            <person name="Riley R."/>
            <person name="LaButti K."/>
            <person name="Andreopoulos B."/>
            <person name="Lipzen A."/>
            <person name="Chen C."/>
            <person name="Yan M."/>
            <person name="Daum C."/>
            <person name="Ng V."/>
            <person name="Clum A."/>
            <person name="Steindorff A."/>
            <person name="Ohm R.A."/>
            <person name="Martin F."/>
            <person name="Silar P."/>
            <person name="Natvig D.O."/>
            <person name="Lalanne C."/>
            <person name="Gautier V."/>
            <person name="Ament-Velasquez S.L."/>
            <person name="Kruys A."/>
            <person name="Hutchinson M.I."/>
            <person name="Powell A.J."/>
            <person name="Barry K."/>
            <person name="Miller A.N."/>
            <person name="Grigoriev I.V."/>
            <person name="Debuchy R."/>
            <person name="Gladieux P."/>
            <person name="Hiltunen Thoren M."/>
            <person name="Johannesson H."/>
        </authorList>
    </citation>
    <scope>NUCLEOTIDE SEQUENCE</scope>
    <source>
        <strain evidence="1">CBS 731.68</strain>
    </source>
</reference>
<proteinExistence type="predicted"/>
<protein>
    <submittedName>
        <fullName evidence="1">Uncharacterized protein</fullName>
    </submittedName>
</protein>
<dbReference type="RefSeq" id="XP_062652615.1">
    <property type="nucleotide sequence ID" value="XM_062791760.1"/>
</dbReference>
<accession>A0AAN6Z943</accession>
<sequence length="102" mass="12083">MHTFFFHVDEESLESVVDDMKSRERGGYFCTVVRANNVVFNRIESREKGVYFDNAQKLKEDEMWDLRRRVRVDDLVGLYAEFQVGPDLWYCLSSFGDDIFVP</sequence>
<dbReference type="EMBL" id="MU853223">
    <property type="protein sequence ID" value="KAK4128844.1"/>
    <property type="molecule type" value="Genomic_DNA"/>
</dbReference>
<evidence type="ECO:0000313" key="1">
    <source>
        <dbReference type="EMBL" id="KAK4128844.1"/>
    </source>
</evidence>
<organism evidence="1 2">
    <name type="scientific">Parathielavia appendiculata</name>
    <dbReference type="NCBI Taxonomy" id="2587402"/>
    <lineage>
        <taxon>Eukaryota</taxon>
        <taxon>Fungi</taxon>
        <taxon>Dikarya</taxon>
        <taxon>Ascomycota</taxon>
        <taxon>Pezizomycotina</taxon>
        <taxon>Sordariomycetes</taxon>
        <taxon>Sordariomycetidae</taxon>
        <taxon>Sordariales</taxon>
        <taxon>Chaetomiaceae</taxon>
        <taxon>Parathielavia</taxon>
    </lineage>
</organism>
<dbReference type="AlphaFoldDB" id="A0AAN6Z943"/>
<reference evidence="1" key="2">
    <citation type="submission" date="2023-05" db="EMBL/GenBank/DDBJ databases">
        <authorList>
            <consortium name="Lawrence Berkeley National Laboratory"/>
            <person name="Steindorff A."/>
            <person name="Hensen N."/>
            <person name="Bonometti L."/>
            <person name="Westerberg I."/>
            <person name="Brannstrom I.O."/>
            <person name="Guillou S."/>
            <person name="Cros-Aarteil S."/>
            <person name="Calhoun S."/>
            <person name="Haridas S."/>
            <person name="Kuo A."/>
            <person name="Mondo S."/>
            <person name="Pangilinan J."/>
            <person name="Riley R."/>
            <person name="Labutti K."/>
            <person name="Andreopoulos B."/>
            <person name="Lipzen A."/>
            <person name="Chen C."/>
            <person name="Yanf M."/>
            <person name="Daum C."/>
            <person name="Ng V."/>
            <person name="Clum A."/>
            <person name="Ohm R."/>
            <person name="Martin F."/>
            <person name="Silar P."/>
            <person name="Natvig D."/>
            <person name="Lalanne C."/>
            <person name="Gautier V."/>
            <person name="Ament-Velasquez S.L."/>
            <person name="Kruys A."/>
            <person name="Hutchinson M.I."/>
            <person name="Powell A.J."/>
            <person name="Barry K."/>
            <person name="Miller A.N."/>
            <person name="Grigoriev I.V."/>
            <person name="Debuchy R."/>
            <person name="Gladieux P."/>
            <person name="Thoren M.H."/>
            <person name="Johannesson H."/>
        </authorList>
    </citation>
    <scope>NUCLEOTIDE SEQUENCE</scope>
    <source>
        <strain evidence="1">CBS 731.68</strain>
    </source>
</reference>
<keyword evidence="2" id="KW-1185">Reference proteome</keyword>